<feature type="transmembrane region" description="Helical" evidence="5">
    <location>
        <begin position="12"/>
        <end position="30"/>
    </location>
</feature>
<keyword evidence="4" id="KW-0572">Peptidoglycan-anchor</keyword>
<evidence type="ECO:0000256" key="4">
    <source>
        <dbReference type="ARBA" id="ARBA00023088"/>
    </source>
</evidence>
<accession>A0AAW9I8G1</accession>
<evidence type="ECO:0000259" key="6">
    <source>
        <dbReference type="Pfam" id="PF00746"/>
    </source>
</evidence>
<keyword evidence="5" id="KW-0472">Membrane</keyword>
<keyword evidence="1" id="KW-0134">Cell wall</keyword>
<gene>
    <name evidence="7" type="ORF">GNF79_17090</name>
</gene>
<proteinExistence type="predicted"/>
<evidence type="ECO:0000256" key="3">
    <source>
        <dbReference type="ARBA" id="ARBA00022729"/>
    </source>
</evidence>
<dbReference type="NCBIfam" id="TIGR01167">
    <property type="entry name" value="LPXTG_anchor"/>
    <property type="match status" value="1"/>
</dbReference>
<dbReference type="EMBL" id="WNVC01000632">
    <property type="protein sequence ID" value="MDZ5000742.1"/>
    <property type="molecule type" value="Genomic_DNA"/>
</dbReference>
<keyword evidence="2" id="KW-0964">Secreted</keyword>
<keyword evidence="5" id="KW-0812">Transmembrane</keyword>
<dbReference type="RefSeq" id="WP_416173551.1">
    <property type="nucleotide sequence ID" value="NZ_WNVC01000632.1"/>
</dbReference>
<dbReference type="Proteomes" id="UP001291306">
    <property type="component" value="Unassembled WGS sequence"/>
</dbReference>
<evidence type="ECO:0000256" key="1">
    <source>
        <dbReference type="ARBA" id="ARBA00022512"/>
    </source>
</evidence>
<keyword evidence="3" id="KW-0732">Signal</keyword>
<name>A0AAW9I8G1_CLOPF</name>
<evidence type="ECO:0000313" key="7">
    <source>
        <dbReference type="EMBL" id="MDZ5000742.1"/>
    </source>
</evidence>
<comment type="caution">
    <text evidence="7">The sequence shown here is derived from an EMBL/GenBank/DDBJ whole genome shotgun (WGS) entry which is preliminary data.</text>
</comment>
<dbReference type="InterPro" id="IPR019931">
    <property type="entry name" value="LPXTG_anchor"/>
</dbReference>
<reference evidence="7" key="1">
    <citation type="submission" date="2019-11" db="EMBL/GenBank/DDBJ databases">
        <title>Characterization of Clostridium perfringens isolates from swine manure treated agricultural soils.</title>
        <authorList>
            <person name="Wushke S.T."/>
        </authorList>
    </citation>
    <scope>NUCLEOTIDE SEQUENCE</scope>
    <source>
        <strain evidence="7">X26</strain>
    </source>
</reference>
<sequence>GNGKLPNTGGTPAAAIGLIGIITTATGFYINRKRK</sequence>
<protein>
    <submittedName>
        <fullName evidence="7">LPXTG cell wall anchor domain-containing protein</fullName>
    </submittedName>
</protein>
<organism evidence="7 8">
    <name type="scientific">Clostridium perfringens</name>
    <dbReference type="NCBI Taxonomy" id="1502"/>
    <lineage>
        <taxon>Bacteria</taxon>
        <taxon>Bacillati</taxon>
        <taxon>Bacillota</taxon>
        <taxon>Clostridia</taxon>
        <taxon>Eubacteriales</taxon>
        <taxon>Clostridiaceae</taxon>
        <taxon>Clostridium</taxon>
    </lineage>
</organism>
<dbReference type="AlphaFoldDB" id="A0AAW9I8G1"/>
<evidence type="ECO:0000256" key="5">
    <source>
        <dbReference type="SAM" id="Phobius"/>
    </source>
</evidence>
<feature type="non-terminal residue" evidence="7">
    <location>
        <position position="1"/>
    </location>
</feature>
<evidence type="ECO:0000256" key="2">
    <source>
        <dbReference type="ARBA" id="ARBA00022525"/>
    </source>
</evidence>
<keyword evidence="5" id="KW-1133">Transmembrane helix</keyword>
<dbReference type="Pfam" id="PF00746">
    <property type="entry name" value="Gram_pos_anchor"/>
    <property type="match status" value="1"/>
</dbReference>
<evidence type="ECO:0000313" key="8">
    <source>
        <dbReference type="Proteomes" id="UP001291306"/>
    </source>
</evidence>
<feature type="domain" description="Gram-positive cocci surface proteins LPxTG" evidence="6">
    <location>
        <begin position="2"/>
        <end position="35"/>
    </location>
</feature>